<reference evidence="3" key="1">
    <citation type="submission" date="2021-01" db="EMBL/GenBank/DDBJ databases">
        <authorList>
            <consortium name="Genoscope - CEA"/>
            <person name="William W."/>
        </authorList>
    </citation>
    <scope>NUCLEOTIDE SEQUENCE</scope>
</reference>
<keyword evidence="4" id="KW-1185">Reference proteome</keyword>
<gene>
    <name evidence="3" type="ORF">PPRIM_AZ9-3.1.T0050143</name>
</gene>
<evidence type="ECO:0000256" key="1">
    <source>
        <dbReference type="SAM" id="Coils"/>
    </source>
</evidence>
<feature type="coiled-coil region" evidence="1">
    <location>
        <begin position="224"/>
        <end position="251"/>
    </location>
</feature>
<feature type="region of interest" description="Disordered" evidence="2">
    <location>
        <begin position="49"/>
        <end position="79"/>
    </location>
</feature>
<organism evidence="3 4">
    <name type="scientific">Paramecium primaurelia</name>
    <dbReference type="NCBI Taxonomy" id="5886"/>
    <lineage>
        <taxon>Eukaryota</taxon>
        <taxon>Sar</taxon>
        <taxon>Alveolata</taxon>
        <taxon>Ciliophora</taxon>
        <taxon>Intramacronucleata</taxon>
        <taxon>Oligohymenophorea</taxon>
        <taxon>Peniculida</taxon>
        <taxon>Parameciidae</taxon>
        <taxon>Paramecium</taxon>
    </lineage>
</organism>
<keyword evidence="1" id="KW-0175">Coiled coil</keyword>
<dbReference type="AlphaFoldDB" id="A0A8S1JSC2"/>
<protein>
    <submittedName>
        <fullName evidence="3">Uncharacterized protein</fullName>
    </submittedName>
</protein>
<evidence type="ECO:0000256" key="2">
    <source>
        <dbReference type="SAM" id="MobiDB-lite"/>
    </source>
</evidence>
<evidence type="ECO:0000313" key="3">
    <source>
        <dbReference type="EMBL" id="CAD8043490.1"/>
    </source>
</evidence>
<accession>A0A8S1JSC2</accession>
<comment type="caution">
    <text evidence="3">The sequence shown here is derived from an EMBL/GenBank/DDBJ whole genome shotgun (WGS) entry which is preliminary data.</text>
</comment>
<feature type="compositionally biased region" description="Basic residues" evidence="2">
    <location>
        <begin position="66"/>
        <end position="78"/>
    </location>
</feature>
<dbReference type="Proteomes" id="UP000688137">
    <property type="component" value="Unassembled WGS sequence"/>
</dbReference>
<sequence length="312" mass="37320">MLQVQRISRPKKSISKSLILQNQPVLEPESTLKVKEHFQHLRQKLKAIPYISTPVASPRQQGQPQQRKRRDKKGKKYKQERANFLLEVSSISSSITDESIDKDIKSEFLIARDNLKKLCKQSNHNKNNSSFINSPLFPQNIKESQKNDSQLQTLNQLDYERVNINFVKSLQHNSDCKDIQEYYEDGNLNIFFQSQDMLTFLRYEHETQEMIQRSKMFCQNQNLYEGLQNEIEIYEQKQAKINQEKEEQQREFIQRILLQEQQKQNFLKKEKTKKIGEIANKFIDHHHLEQNNEHQQHQSIEKLRRIDENQQK</sequence>
<dbReference type="EMBL" id="CAJJDM010000002">
    <property type="protein sequence ID" value="CAD8043490.1"/>
    <property type="molecule type" value="Genomic_DNA"/>
</dbReference>
<dbReference type="OMA" id="RVNINFV"/>
<name>A0A8S1JSC2_PARPR</name>
<evidence type="ECO:0000313" key="4">
    <source>
        <dbReference type="Proteomes" id="UP000688137"/>
    </source>
</evidence>
<proteinExistence type="predicted"/>